<dbReference type="EMBL" id="FUWU01000021">
    <property type="protein sequence ID" value="SJZ71621.1"/>
    <property type="molecule type" value="Genomic_DNA"/>
</dbReference>
<accession>A0A1T4MXH4</accession>
<dbReference type="STRING" id="28122.SAMN02745108_01412"/>
<evidence type="ECO:0000313" key="2">
    <source>
        <dbReference type="EMBL" id="SJZ71621.1"/>
    </source>
</evidence>
<organism evidence="2 3">
    <name type="scientific">Fibrobacter intestinalis</name>
    <dbReference type="NCBI Taxonomy" id="28122"/>
    <lineage>
        <taxon>Bacteria</taxon>
        <taxon>Pseudomonadati</taxon>
        <taxon>Fibrobacterota</taxon>
        <taxon>Fibrobacteria</taxon>
        <taxon>Fibrobacterales</taxon>
        <taxon>Fibrobacteraceae</taxon>
        <taxon>Fibrobacter</taxon>
    </lineage>
</organism>
<name>A0A1T4MXH4_9BACT</name>
<sequence>MVRLFSLLLSFFLFAPPIFAAVHAVPYNVRTVLDLSDGDTLSLTGFPVGWAYSRVVLGINSTPSVPMAGHLVVNNCKYTLDSYYREIAFATEIKITYSGNPQQRMPIQWWVDAQTNFSPCVSESEMSREDSLQVALKNFSDSIYTNKIKNYRSLGELNSETFFEGSSGNFKIEKLPSWFYNRIYVQIESVDGRELNGSSYAGGKRAKISGQTATFAVVQKNRYAPTFELAFPEYRRVKLKWWVEVGAPKESVVAAVEDKLSEDSVHVLYSFGESPYTNGKISLTFDRRNFTDGKIPVVKKLSFDPQGISQLGALGIRGNIYDFEANINIGDSVTLAIPLDFDYNPETDSITIEHFIETENRWMEEPVDSVVGNVAYFKVGHFSWLRSFCRKVAKTAVSVMVPASIICSQLSETCANVVDDIVNGVAEVDADILSIPGNLISGAVEGVAWIWNLLESLLCLDFSELKNIFGLPRTPTWEIEQGILPFDVLHEQGTMRIDDTSLIGVLKDLRKSNFVKLEDSKNSGCSDDDEICKWKTTRNNLDILLADAILAKMDPKLDTANYGKATYSYSGEDADKVIDSSGKEFHFKDYFMTNSGLIENAAWFIEGLKSCYGVLNYASGIAQNYINLYKFIKKTSYTGSCRAVLDLMVSDKIDFVDNGFNCSEFIPQIVSDHSILNSHSEKLIKISEAMVRVSLLAWLNKDDFRDFSLLAYKSVYDGIRSWLELAGPFFDFNNVAIKAYGSIALYEYIHYGTDNNFAMVNGALKHHYGSHGGYSEGTGYSQYIWDDLTYVLAAMKVAYANKGDTLKIEEKFLKSPDYMFEFSRPVANVGLVPIEIDDGVTYNPDYRVWAKIKNDAKYIAMSNAYPLKCVDGKINSLLPFGFPSKDLYLSNGNTLPVRGKIWSNFQDGIGLISVENVSGDTVTLSMIAESGNLWTRGQAHDQQDNLSITLASSRNGFILQDRGYTGFGDRAEDDAFHRYNSHNVLTYNKGNGQEDNRIIGFSELWPRINDFTGSFPGALISTILAGVEIYWNIFGIDHEFRVEGGNEASVLGEVKDFANKAVGYTAETKIDKPAAATSVPEIYNNRSILYFGGNFWVIDRPTSTGMKWLGNSPVAGWDVLKSCGLKVFGSSQAPLDADSYLYAPIKQNGARTDFPGGELLNHSFSFYDKDAATYVMTYAVDDENFEKTLLNCPKDYQCFENASANKRLIVPPRNSKFRICKALPANECSGEVKSSGITMMIKKSSHSWTADWVLDGKLTKNENSVETDIAGVTVSRTGYVIRNLDGSTQNGKYESPNLPAIPLLLLR</sequence>
<evidence type="ECO:0000256" key="1">
    <source>
        <dbReference type="SAM" id="SignalP"/>
    </source>
</evidence>
<protein>
    <recommendedName>
        <fullName evidence="4">Heparinase II/III-like protein</fullName>
    </recommendedName>
</protein>
<dbReference type="Proteomes" id="UP000190449">
    <property type="component" value="Unassembled WGS sequence"/>
</dbReference>
<evidence type="ECO:0000313" key="3">
    <source>
        <dbReference type="Proteomes" id="UP000190449"/>
    </source>
</evidence>
<proteinExistence type="predicted"/>
<gene>
    <name evidence="2" type="ORF">SAMN02745108_01412</name>
</gene>
<feature type="signal peptide" evidence="1">
    <location>
        <begin position="1"/>
        <end position="20"/>
    </location>
</feature>
<feature type="chain" id="PRO_5012368760" description="Heparinase II/III-like protein" evidence="1">
    <location>
        <begin position="21"/>
        <end position="1307"/>
    </location>
</feature>
<evidence type="ECO:0008006" key="4">
    <source>
        <dbReference type="Google" id="ProtNLM"/>
    </source>
</evidence>
<keyword evidence="1" id="KW-0732">Signal</keyword>
<reference evidence="2 3" key="1">
    <citation type="submission" date="2017-02" db="EMBL/GenBank/DDBJ databases">
        <authorList>
            <person name="Peterson S.W."/>
        </authorList>
    </citation>
    <scope>NUCLEOTIDE SEQUENCE [LARGE SCALE GENOMIC DNA]</scope>
    <source>
        <strain evidence="2 3">ATCC 43854</strain>
    </source>
</reference>